<name>A0A418XIJ6_9PSED</name>
<evidence type="ECO:0000313" key="1">
    <source>
        <dbReference type="EMBL" id="RJG12294.1"/>
    </source>
</evidence>
<accession>A0A418XIJ6</accession>
<gene>
    <name evidence="1" type="ORF">D3879_03055</name>
</gene>
<comment type="caution">
    <text evidence="1">The sequence shown here is derived from an EMBL/GenBank/DDBJ whole genome shotgun (WGS) entry which is preliminary data.</text>
</comment>
<protein>
    <submittedName>
        <fullName evidence="1">Transcriptional regulator</fullName>
    </submittedName>
</protein>
<sequence>MSSVTIWREEVNTMPAWDSSETVDELNGRGIAVGMLGRHHFNECFAEVCQLFMRAGYRGGQLQRVVNFAGDTAVYDSAKWTYDDALEWNAPLMSE</sequence>
<reference evidence="1 2" key="1">
    <citation type="submission" date="2018-09" db="EMBL/GenBank/DDBJ databases">
        <authorList>
            <person name="Zhu H."/>
        </authorList>
    </citation>
    <scope>NUCLEOTIDE SEQUENCE [LARGE SCALE GENOMIC DNA]</scope>
    <source>
        <strain evidence="1 2">K1S02-6</strain>
    </source>
</reference>
<dbReference type="AlphaFoldDB" id="A0A418XIJ6"/>
<evidence type="ECO:0000313" key="2">
    <source>
        <dbReference type="Proteomes" id="UP000284021"/>
    </source>
</evidence>
<proteinExistence type="predicted"/>
<keyword evidence="2" id="KW-1185">Reference proteome</keyword>
<organism evidence="1 2">
    <name type="scientific">Pseudomonas cavernicola</name>
    <dbReference type="NCBI Taxonomy" id="2320866"/>
    <lineage>
        <taxon>Bacteria</taxon>
        <taxon>Pseudomonadati</taxon>
        <taxon>Pseudomonadota</taxon>
        <taxon>Gammaproteobacteria</taxon>
        <taxon>Pseudomonadales</taxon>
        <taxon>Pseudomonadaceae</taxon>
        <taxon>Pseudomonas</taxon>
    </lineage>
</organism>
<dbReference type="Proteomes" id="UP000284021">
    <property type="component" value="Unassembled WGS sequence"/>
</dbReference>
<dbReference type="EMBL" id="QYUR01000002">
    <property type="protein sequence ID" value="RJG12294.1"/>
    <property type="molecule type" value="Genomic_DNA"/>
</dbReference>